<evidence type="ECO:0000256" key="9">
    <source>
        <dbReference type="HAMAP-Rule" id="MF_00096"/>
    </source>
</evidence>
<dbReference type="Gene3D" id="3.30.420.110">
    <property type="entry name" value="MutS, connector domain"/>
    <property type="match status" value="1"/>
</dbReference>
<dbReference type="SMART" id="SM00534">
    <property type="entry name" value="MUTSac"/>
    <property type="match status" value="1"/>
</dbReference>
<dbReference type="CDD" id="cd03284">
    <property type="entry name" value="ABC_MutS1"/>
    <property type="match status" value="1"/>
</dbReference>
<gene>
    <name evidence="9 13" type="primary">mutS</name>
    <name evidence="13" type="ORF">OLX77_05965</name>
</gene>
<dbReference type="NCBIfam" id="TIGR01070">
    <property type="entry name" value="mutS1"/>
    <property type="match status" value="1"/>
</dbReference>
<keyword evidence="7 9" id="KW-0234">DNA repair</keyword>
<keyword evidence="14" id="KW-1185">Reference proteome</keyword>
<dbReference type="SUPFAM" id="SSF48334">
    <property type="entry name" value="DNA repair protein MutS, domain III"/>
    <property type="match status" value="1"/>
</dbReference>
<evidence type="ECO:0000256" key="4">
    <source>
        <dbReference type="ARBA" id="ARBA00022763"/>
    </source>
</evidence>
<dbReference type="AlphaFoldDB" id="A0A9X4MG38"/>
<dbReference type="PANTHER" id="PTHR11361">
    <property type="entry name" value="DNA MISMATCH REPAIR PROTEIN MUTS FAMILY MEMBER"/>
    <property type="match status" value="1"/>
</dbReference>
<dbReference type="GO" id="GO:0003684">
    <property type="term" value="F:damaged DNA binding"/>
    <property type="evidence" value="ECO:0007669"/>
    <property type="project" value="UniProtKB-UniRule"/>
</dbReference>
<evidence type="ECO:0000313" key="13">
    <source>
        <dbReference type="EMBL" id="MDG4475706.1"/>
    </source>
</evidence>
<evidence type="ECO:0000256" key="2">
    <source>
        <dbReference type="ARBA" id="ARBA00021982"/>
    </source>
</evidence>
<evidence type="ECO:0000259" key="12">
    <source>
        <dbReference type="PROSITE" id="PS00486"/>
    </source>
</evidence>
<evidence type="ECO:0000256" key="7">
    <source>
        <dbReference type="ARBA" id="ARBA00023204"/>
    </source>
</evidence>
<dbReference type="InterPro" id="IPR017261">
    <property type="entry name" value="DNA_mismatch_repair_MutS/MSH"/>
</dbReference>
<dbReference type="GO" id="GO:0005829">
    <property type="term" value="C:cytosol"/>
    <property type="evidence" value="ECO:0007669"/>
    <property type="project" value="TreeGrafter"/>
</dbReference>
<evidence type="ECO:0000256" key="8">
    <source>
        <dbReference type="ARBA" id="ARBA00024647"/>
    </source>
</evidence>
<sequence>MAKTTPAPVKITPMMQQYLEIKAQHQDAILFYRLGDFYEMFFDDAVTASKVLGITLTSRNSKDDENRVPLCGIPYHAVSSYLAKMIKAGFKVAICEQVEDPKEAKGIVRREVVRVVTPGLVTDEQLLDDKDNRYLAAICQKGKNWGLSLLDLSTGEFLVSEKEDLAGLLDELVRLGPSEILLPEEPGEASILADQLLAFLPQSCLTRRSPSVFYPEMARQRLLEHFRVANLAGFGCEELKSGIAAAGALLLYLQETQKTALDHIERLTPIEFDNVLLMDESSRRNLELTQTITGGAREGSLLDTLDLCETPMGARLLKKNLLFPLQEVETIRQRLNTVEALYLAPRLREDLRQLLAKVYDLERLNGRVVLGTANGRDLTALKCSLAQLPQLKEKMLEEGGPLLPALGASLDELTELHALLEAGIREDAPVTVREGNLIKPGYHAELDELVSLLRDGKELILTLEARERARTGINNLKIGFNKIFGYYIEISRGQLANVPEDFIRKQTLVNAERFITPELKEFEEKVTGAQEKRLELEYRLFSAIRTTVAESSSRILLTAARLAQIDFFCCLAEGAQKYRYTKPVINSGEAIIIKEGRHPVIERALPPGRFVPNDIHLDQESEEVLIITGPNMAGKSTVLRQTALITLMAQMGSFVPAASAEIGVVDRIFTRVGASDNLRRGQSTFMVEMNETANILNNATQRSLVILDEIGRGTSTFDGLSIAWAVAEELVNKNGRGVKTIFATHYHELTELAATNPRVKNHNIAVREWNDTIIFLHKLLPGGTNRSYGIQVAALAGVPAKVVARAKELLHNIEQGEFNRQGEPRIATSPRKNKPRQGGQLSLFGAGETQAARRLRDINPDTLSPREALDLLYELKGLSDVE</sequence>
<evidence type="ECO:0000256" key="3">
    <source>
        <dbReference type="ARBA" id="ARBA00022741"/>
    </source>
</evidence>
<dbReference type="Gene3D" id="1.10.1420.10">
    <property type="match status" value="2"/>
</dbReference>
<dbReference type="EMBL" id="JAPHEH010000001">
    <property type="protein sequence ID" value="MDG4475706.1"/>
    <property type="molecule type" value="Genomic_DNA"/>
</dbReference>
<dbReference type="SUPFAM" id="SSF55271">
    <property type="entry name" value="DNA repair protein MutS, domain I"/>
    <property type="match status" value="1"/>
</dbReference>
<dbReference type="Proteomes" id="UP001154240">
    <property type="component" value="Unassembled WGS sequence"/>
</dbReference>
<dbReference type="InterPro" id="IPR016151">
    <property type="entry name" value="DNA_mismatch_repair_MutS_N"/>
</dbReference>
<dbReference type="InterPro" id="IPR027417">
    <property type="entry name" value="P-loop_NTPase"/>
</dbReference>
<comment type="similarity">
    <text evidence="1 9 10">Belongs to the DNA mismatch repair MutS family.</text>
</comment>
<dbReference type="FunFam" id="3.40.1170.10:FF:000001">
    <property type="entry name" value="DNA mismatch repair protein MutS"/>
    <property type="match status" value="1"/>
</dbReference>
<organism evidence="13 14">
    <name type="scientific">Thiovibrio frasassiensis</name>
    <dbReference type="NCBI Taxonomy" id="2984131"/>
    <lineage>
        <taxon>Bacteria</taxon>
        <taxon>Pseudomonadati</taxon>
        <taxon>Thermodesulfobacteriota</taxon>
        <taxon>Desulfobulbia</taxon>
        <taxon>Desulfobulbales</taxon>
        <taxon>Thiovibrionaceae</taxon>
        <taxon>Thiovibrio</taxon>
    </lineage>
</organism>
<dbReference type="InterPro" id="IPR036678">
    <property type="entry name" value="MutS_con_dom_sf"/>
</dbReference>
<proteinExistence type="inferred from homology"/>
<comment type="function">
    <text evidence="8 9">This protein is involved in the repair of mismatches in DNA. It is possible that it carries out the mismatch recognition step. This protein has a weak ATPase activity.</text>
</comment>
<evidence type="ECO:0000256" key="11">
    <source>
        <dbReference type="SAM" id="MobiDB-lite"/>
    </source>
</evidence>
<keyword evidence="4 9" id="KW-0227">DNA damage</keyword>
<dbReference type="SUPFAM" id="SSF53150">
    <property type="entry name" value="DNA repair protein MutS, domain II"/>
    <property type="match status" value="1"/>
</dbReference>
<evidence type="ECO:0000256" key="6">
    <source>
        <dbReference type="ARBA" id="ARBA00023125"/>
    </source>
</evidence>
<feature type="binding site" evidence="9">
    <location>
        <begin position="629"/>
        <end position="636"/>
    </location>
    <ligand>
        <name>ATP</name>
        <dbReference type="ChEBI" id="CHEBI:30616"/>
    </ligand>
</feature>
<dbReference type="FunFam" id="3.40.50.300:FF:000870">
    <property type="entry name" value="MutS protein homolog 4"/>
    <property type="match status" value="1"/>
</dbReference>
<dbReference type="GO" id="GO:0006298">
    <property type="term" value="P:mismatch repair"/>
    <property type="evidence" value="ECO:0007669"/>
    <property type="project" value="UniProtKB-UniRule"/>
</dbReference>
<dbReference type="InterPro" id="IPR007695">
    <property type="entry name" value="DNA_mismatch_repair_MutS-lik_N"/>
</dbReference>
<evidence type="ECO:0000256" key="1">
    <source>
        <dbReference type="ARBA" id="ARBA00006271"/>
    </source>
</evidence>
<dbReference type="GO" id="GO:0140664">
    <property type="term" value="F:ATP-dependent DNA damage sensor activity"/>
    <property type="evidence" value="ECO:0007669"/>
    <property type="project" value="InterPro"/>
</dbReference>
<dbReference type="HAMAP" id="MF_00096">
    <property type="entry name" value="MutS"/>
    <property type="match status" value="1"/>
</dbReference>
<evidence type="ECO:0000313" key="14">
    <source>
        <dbReference type="Proteomes" id="UP001154240"/>
    </source>
</evidence>
<dbReference type="InterPro" id="IPR036187">
    <property type="entry name" value="DNA_mismatch_repair_MutS_sf"/>
</dbReference>
<dbReference type="InterPro" id="IPR045076">
    <property type="entry name" value="MutS"/>
</dbReference>
<dbReference type="SUPFAM" id="SSF52540">
    <property type="entry name" value="P-loop containing nucleoside triphosphate hydrolases"/>
    <property type="match status" value="1"/>
</dbReference>
<keyword evidence="5 9" id="KW-0067">ATP-binding</keyword>
<dbReference type="InterPro" id="IPR007861">
    <property type="entry name" value="DNA_mismatch_repair_MutS_clamp"/>
</dbReference>
<dbReference type="InterPro" id="IPR005748">
    <property type="entry name" value="DNA_mismatch_repair_MutS"/>
</dbReference>
<dbReference type="NCBIfam" id="NF003810">
    <property type="entry name" value="PRK05399.1"/>
    <property type="match status" value="1"/>
</dbReference>
<accession>A0A9X4MG38</accession>
<dbReference type="SMART" id="SM00533">
    <property type="entry name" value="MUTSd"/>
    <property type="match status" value="1"/>
</dbReference>
<evidence type="ECO:0000256" key="10">
    <source>
        <dbReference type="RuleBase" id="RU003756"/>
    </source>
</evidence>
<dbReference type="GO" id="GO:0005524">
    <property type="term" value="F:ATP binding"/>
    <property type="evidence" value="ECO:0007669"/>
    <property type="project" value="UniProtKB-UniRule"/>
</dbReference>
<reference evidence="13" key="1">
    <citation type="journal article" date="2022" name="bioRxiv">
        <title>Thiovibrio frasassiensisgen. nov., sp. nov., an autotrophic, elemental sulfur disproportionating bacterium isolated from sulfidic karst sediment, and proposal of Thiovibrionaceae fam. nov.</title>
        <authorList>
            <person name="Aronson H."/>
            <person name="Thomas C."/>
            <person name="Bhattacharyya M."/>
            <person name="Eckstein S."/>
            <person name="Jensen S."/>
            <person name="Barco R."/>
            <person name="Macalady J."/>
            <person name="Amend J."/>
        </authorList>
    </citation>
    <scope>NUCLEOTIDE SEQUENCE</scope>
    <source>
        <strain evidence="13">RS19-109</strain>
    </source>
</reference>
<dbReference type="PANTHER" id="PTHR11361:SF34">
    <property type="entry name" value="DNA MISMATCH REPAIR PROTEIN MSH1, MITOCHONDRIAL"/>
    <property type="match status" value="1"/>
</dbReference>
<dbReference type="Pfam" id="PF05190">
    <property type="entry name" value="MutS_IV"/>
    <property type="match status" value="1"/>
</dbReference>
<dbReference type="Pfam" id="PF01624">
    <property type="entry name" value="MutS_I"/>
    <property type="match status" value="1"/>
</dbReference>
<dbReference type="Pfam" id="PF00488">
    <property type="entry name" value="MutS_V"/>
    <property type="match status" value="1"/>
</dbReference>
<dbReference type="Gene3D" id="6.10.140.430">
    <property type="match status" value="1"/>
</dbReference>
<dbReference type="GO" id="GO:0030983">
    <property type="term" value="F:mismatched DNA binding"/>
    <property type="evidence" value="ECO:0007669"/>
    <property type="project" value="InterPro"/>
</dbReference>
<protein>
    <recommendedName>
        <fullName evidence="2 9">DNA mismatch repair protein MutS</fullName>
    </recommendedName>
</protein>
<feature type="domain" description="DNA mismatch repair proteins mutS family" evidence="12">
    <location>
        <begin position="703"/>
        <end position="719"/>
    </location>
</feature>
<name>A0A9X4MG38_9BACT</name>
<keyword evidence="6 9" id="KW-0238">DNA-binding</keyword>
<dbReference type="InterPro" id="IPR007860">
    <property type="entry name" value="DNA_mmatch_repair_MutS_con_dom"/>
</dbReference>
<feature type="region of interest" description="Disordered" evidence="11">
    <location>
        <begin position="820"/>
        <end position="845"/>
    </location>
</feature>
<dbReference type="Gene3D" id="3.40.50.300">
    <property type="entry name" value="P-loop containing nucleotide triphosphate hydrolases"/>
    <property type="match status" value="1"/>
</dbReference>
<evidence type="ECO:0000256" key="5">
    <source>
        <dbReference type="ARBA" id="ARBA00022840"/>
    </source>
</evidence>
<dbReference type="PIRSF" id="PIRSF037677">
    <property type="entry name" value="DNA_mis_repair_Msh6"/>
    <property type="match status" value="1"/>
</dbReference>
<dbReference type="PROSITE" id="PS00486">
    <property type="entry name" value="DNA_MISMATCH_REPAIR_2"/>
    <property type="match status" value="1"/>
</dbReference>
<comment type="caution">
    <text evidence="13">The sequence shown here is derived from an EMBL/GenBank/DDBJ whole genome shotgun (WGS) entry which is preliminary data.</text>
</comment>
<keyword evidence="3 9" id="KW-0547">Nucleotide-binding</keyword>
<reference evidence="13" key="2">
    <citation type="submission" date="2022-10" db="EMBL/GenBank/DDBJ databases">
        <authorList>
            <person name="Aronson H.S."/>
        </authorList>
    </citation>
    <scope>NUCLEOTIDE SEQUENCE</scope>
    <source>
        <strain evidence="13">RS19-109</strain>
    </source>
</reference>
<dbReference type="Pfam" id="PF05188">
    <property type="entry name" value="MutS_II"/>
    <property type="match status" value="1"/>
</dbReference>
<dbReference type="RefSeq" id="WP_307632679.1">
    <property type="nucleotide sequence ID" value="NZ_JAPHEH010000001.1"/>
</dbReference>
<dbReference type="InterPro" id="IPR007696">
    <property type="entry name" value="DNA_mismatch_repair_MutS_core"/>
</dbReference>
<dbReference type="Gene3D" id="3.40.1170.10">
    <property type="entry name" value="DNA repair protein MutS, domain I"/>
    <property type="match status" value="1"/>
</dbReference>
<dbReference type="Pfam" id="PF05192">
    <property type="entry name" value="MutS_III"/>
    <property type="match status" value="1"/>
</dbReference>
<dbReference type="InterPro" id="IPR000432">
    <property type="entry name" value="DNA_mismatch_repair_MutS_C"/>
</dbReference>